<evidence type="ECO:0008006" key="6">
    <source>
        <dbReference type="Google" id="ProtNLM"/>
    </source>
</evidence>
<dbReference type="PANTHER" id="PTHR33562:SF2">
    <property type="entry name" value="PROTEIN QUIVER"/>
    <property type="match status" value="1"/>
</dbReference>
<sequence>MLTPALRRHLTRGVTSLLVVVVVVQQRGQGALTVGHRSAAQYFSPQVFAPTSAAPKTLMGYRYARYRLLCCTHPTSLACSSPPFPLEMRPRATVDARGCSLSRPPLSVNIELASVSQWRQCRKSRPWPPALHHPTAASLASALTRSHRDAAFAPCAEEEREEAVVKGGSPIAQRPTPGGTMNKLFFGSAALLALLGLFVREGLGLHCWACNSAFDPRCGETHFDSSTLDTVDCNQLEKSHLQTEPIYCRKIIQRIKEHVRTVRGCGWLEETKVEPGECYTRTGTKDVMVTYCHCDSDNCNSGNSVLASLGLSAVFLALTRLF</sequence>
<dbReference type="AlphaFoldDB" id="A0AAW0UH49"/>
<name>A0AAW0UH49_SCYPA</name>
<dbReference type="GO" id="GO:0030431">
    <property type="term" value="P:sleep"/>
    <property type="evidence" value="ECO:0007669"/>
    <property type="project" value="InterPro"/>
</dbReference>
<evidence type="ECO:0000256" key="3">
    <source>
        <dbReference type="SAM" id="SignalP"/>
    </source>
</evidence>
<feature type="signal peptide" evidence="3">
    <location>
        <begin position="1"/>
        <end position="30"/>
    </location>
</feature>
<dbReference type="InterPro" id="IPR050975">
    <property type="entry name" value="Sleep_regulator"/>
</dbReference>
<evidence type="ECO:0000313" key="4">
    <source>
        <dbReference type="EMBL" id="KAK8398979.1"/>
    </source>
</evidence>
<evidence type="ECO:0000256" key="1">
    <source>
        <dbReference type="ARBA" id="ARBA00022729"/>
    </source>
</evidence>
<accession>A0AAW0UH49</accession>
<gene>
    <name evidence="4" type="ORF">O3P69_004231</name>
</gene>
<comment type="caution">
    <text evidence="4">The sequence shown here is derived from an EMBL/GenBank/DDBJ whole genome shotgun (WGS) entry which is preliminary data.</text>
</comment>
<keyword evidence="2" id="KW-0325">Glycoprotein</keyword>
<dbReference type="EMBL" id="JARAKH010000012">
    <property type="protein sequence ID" value="KAK8398979.1"/>
    <property type="molecule type" value="Genomic_DNA"/>
</dbReference>
<dbReference type="Proteomes" id="UP001487740">
    <property type="component" value="Unassembled WGS sequence"/>
</dbReference>
<protein>
    <recommendedName>
        <fullName evidence="6">Protein sleepless</fullName>
    </recommendedName>
</protein>
<evidence type="ECO:0000256" key="2">
    <source>
        <dbReference type="ARBA" id="ARBA00023180"/>
    </source>
</evidence>
<feature type="chain" id="PRO_5043979430" description="Protein sleepless" evidence="3">
    <location>
        <begin position="31"/>
        <end position="322"/>
    </location>
</feature>
<reference evidence="4 5" key="1">
    <citation type="submission" date="2023-03" db="EMBL/GenBank/DDBJ databases">
        <title>High-quality genome of Scylla paramamosain provides insights in environmental adaptation.</title>
        <authorList>
            <person name="Zhang L."/>
        </authorList>
    </citation>
    <scope>NUCLEOTIDE SEQUENCE [LARGE SCALE GENOMIC DNA]</scope>
    <source>
        <strain evidence="4">LZ_2023a</strain>
        <tissue evidence="4">Muscle</tissue>
    </source>
</reference>
<keyword evidence="5" id="KW-1185">Reference proteome</keyword>
<proteinExistence type="predicted"/>
<dbReference type="InterPro" id="IPR031424">
    <property type="entry name" value="QVR-like"/>
</dbReference>
<organism evidence="4 5">
    <name type="scientific">Scylla paramamosain</name>
    <name type="common">Mud crab</name>
    <dbReference type="NCBI Taxonomy" id="85552"/>
    <lineage>
        <taxon>Eukaryota</taxon>
        <taxon>Metazoa</taxon>
        <taxon>Ecdysozoa</taxon>
        <taxon>Arthropoda</taxon>
        <taxon>Crustacea</taxon>
        <taxon>Multicrustacea</taxon>
        <taxon>Malacostraca</taxon>
        <taxon>Eumalacostraca</taxon>
        <taxon>Eucarida</taxon>
        <taxon>Decapoda</taxon>
        <taxon>Pleocyemata</taxon>
        <taxon>Brachyura</taxon>
        <taxon>Eubrachyura</taxon>
        <taxon>Portunoidea</taxon>
        <taxon>Portunidae</taxon>
        <taxon>Portuninae</taxon>
        <taxon>Scylla</taxon>
    </lineage>
</organism>
<dbReference type="Pfam" id="PF17064">
    <property type="entry name" value="QVR"/>
    <property type="match status" value="1"/>
</dbReference>
<dbReference type="GO" id="GO:0032222">
    <property type="term" value="P:regulation of synaptic transmission, cholinergic"/>
    <property type="evidence" value="ECO:0007669"/>
    <property type="project" value="InterPro"/>
</dbReference>
<evidence type="ECO:0000313" key="5">
    <source>
        <dbReference type="Proteomes" id="UP001487740"/>
    </source>
</evidence>
<keyword evidence="1 3" id="KW-0732">Signal</keyword>
<dbReference type="PANTHER" id="PTHR33562">
    <property type="entry name" value="ATILLA, ISOFORM B-RELATED-RELATED"/>
    <property type="match status" value="1"/>
</dbReference>